<dbReference type="SUPFAM" id="SSF101908">
    <property type="entry name" value="Putative isomerase YbhE"/>
    <property type="match status" value="1"/>
</dbReference>
<evidence type="ECO:0000256" key="1">
    <source>
        <dbReference type="ARBA" id="ARBA00022574"/>
    </source>
</evidence>
<accession>A0ABW0CYC1</accession>
<dbReference type="SUPFAM" id="SSF50969">
    <property type="entry name" value="YVTN repeat-like/Quinoprotein amine dehydrogenase"/>
    <property type="match status" value="1"/>
</dbReference>
<dbReference type="PROSITE" id="PS50082">
    <property type="entry name" value="WD_REPEATS_2"/>
    <property type="match status" value="1"/>
</dbReference>
<dbReference type="InterPro" id="IPR011044">
    <property type="entry name" value="Quino_amine_DH_bsu"/>
</dbReference>
<name>A0ABW0CYC1_STRCD</name>
<dbReference type="Proteomes" id="UP001596263">
    <property type="component" value="Unassembled WGS sequence"/>
</dbReference>
<feature type="repeat" description="WD" evidence="3">
    <location>
        <begin position="464"/>
        <end position="505"/>
    </location>
</feature>
<dbReference type="InterPro" id="IPR015943">
    <property type="entry name" value="WD40/YVTN_repeat-like_dom_sf"/>
</dbReference>
<dbReference type="InterPro" id="IPR001680">
    <property type="entry name" value="WD40_rpt"/>
</dbReference>
<sequence>MTEERMLPSAVRELLDRLPPETNEWELLSRLTGESQSLWGFLTHCVAEDDAETLQRVMADRTPLHDVLDEAPGYVQLREPVDAPFVAGEPAPARALRAYAALGLALVGAADEAEGHLRTGTSWLQRSAAAAPGTDHDAGTLVLPTGSRHGERLARLMSDDGAPASVRGHLALVLLALDGGIPKPLKGPRLTVLADRGPVGARFELRLDLVRGLPSGLLPDPRSMSAFLGDEGFRRSLDDAWRTAHPAKLDGAVLWSLSDGDGPVDHVNDSSFGAAFAVLLTELVRTRGSWLGPVRVRRVNPRTAVVGAVSAANPRVIESVTGYETKLSVVNEGERVVVPERDKSKAREINGQADIVGVVTVDEAAKQVRRLDRHVAVRLGAGVLSAALVGALVAWGIANGESEKNNRRAEAARLAAQAVRLKSSEPRTAGLLALAGFEIDSGNEEAKDAIQEVLETNRNTVRSWVADETLVDVLAVDNAGHRAYTSGADDAIRVWDTRSGRKLGEVKGRAAGLARGVESGILAAHDGRDLRLFDASGDKPQALGTVKAPSCVGPYGEIVGMGFMANGSALTTVWDEGAVATIDPVSRTVTSCVRLKDIAGKEVLELLPSGRMAINADVVPASYDGQGRGADQAVLLLTTNDVVAVNLGAKKVSHLVPAEQVPGNASLVQASEDVVTLATGGGILAWDRSTRSRIAYPLGGLSTRPEAMEEDAGDVVIAGPNGTAVIPVQPGLDSSTEPLSVPSGGRSVAAVRAEDGTVVAAGDARVTVLGNHPVQRALPPAQPSTGVTFGPGHTLLLTDFMTNTSYGAYTIDLDSVPEMAGTAAASYEPVVDYPASAGYINDLAMSGKFVAAAGQSRGFAAVNVWKKDGSHLTELLMSPEQDRTRKPEERIVAQVGFVPEADLLVARNALGDVGIWSTRNWQRVGSIPLRGDSTAMAIRGRTAVFAEGKGAKTRLVMVDLVTRKRLRTVTAPDVVRLSISKDGSRLAALAWTRGTVSLLDARKLTPLRKPLRLPVGELPRDIAISPDGRLVASAMGDHVVVHNLKTGQQSMPPLRGTDGNTVVQVNWSSDGAYLTGATLPPRRDLRRPGIVNIWKMTEGSLEQRMCDWTDGGLSHSEWEKYVDESVPYIDLCKGVAE</sequence>
<evidence type="ECO:0008006" key="6">
    <source>
        <dbReference type="Google" id="ProtNLM"/>
    </source>
</evidence>
<dbReference type="RefSeq" id="WP_380863959.1">
    <property type="nucleotide sequence ID" value="NZ_JBHSKM010000044.1"/>
</dbReference>
<comment type="caution">
    <text evidence="4">The sequence shown here is derived from an EMBL/GenBank/DDBJ whole genome shotgun (WGS) entry which is preliminary data.</text>
</comment>
<reference evidence="5" key="1">
    <citation type="journal article" date="2019" name="Int. J. Syst. Evol. Microbiol.">
        <title>The Global Catalogue of Microorganisms (GCM) 10K type strain sequencing project: providing services to taxonomists for standard genome sequencing and annotation.</title>
        <authorList>
            <consortium name="The Broad Institute Genomics Platform"/>
            <consortium name="The Broad Institute Genome Sequencing Center for Infectious Disease"/>
            <person name="Wu L."/>
            <person name="Ma J."/>
        </authorList>
    </citation>
    <scope>NUCLEOTIDE SEQUENCE [LARGE SCALE GENOMIC DNA]</scope>
    <source>
        <strain evidence="5">KCTC 42586</strain>
    </source>
</reference>
<evidence type="ECO:0000313" key="5">
    <source>
        <dbReference type="Proteomes" id="UP001596263"/>
    </source>
</evidence>
<dbReference type="PROSITE" id="PS00678">
    <property type="entry name" value="WD_REPEATS_1"/>
    <property type="match status" value="1"/>
</dbReference>
<protein>
    <recommendedName>
        <fullName evidence="6">WD40 repeat domain-containing protein</fullName>
    </recommendedName>
</protein>
<organism evidence="4 5">
    <name type="scientific">Streptomyces coerulescens</name>
    <dbReference type="NCBI Taxonomy" id="29304"/>
    <lineage>
        <taxon>Bacteria</taxon>
        <taxon>Bacillati</taxon>
        <taxon>Actinomycetota</taxon>
        <taxon>Actinomycetes</taxon>
        <taxon>Kitasatosporales</taxon>
        <taxon>Streptomycetaceae</taxon>
        <taxon>Streptomyces</taxon>
    </lineage>
</organism>
<dbReference type="InterPro" id="IPR019775">
    <property type="entry name" value="WD40_repeat_CS"/>
</dbReference>
<dbReference type="Gene3D" id="2.130.10.10">
    <property type="entry name" value="YVTN repeat-like/Quinoprotein amine dehydrogenase"/>
    <property type="match status" value="3"/>
</dbReference>
<evidence type="ECO:0000256" key="2">
    <source>
        <dbReference type="ARBA" id="ARBA00022737"/>
    </source>
</evidence>
<keyword evidence="5" id="KW-1185">Reference proteome</keyword>
<keyword evidence="2" id="KW-0677">Repeat</keyword>
<evidence type="ECO:0000313" key="4">
    <source>
        <dbReference type="EMBL" id="MFC5219801.1"/>
    </source>
</evidence>
<dbReference type="EMBL" id="JBHSKM010000044">
    <property type="protein sequence ID" value="MFC5219801.1"/>
    <property type="molecule type" value="Genomic_DNA"/>
</dbReference>
<proteinExistence type="predicted"/>
<gene>
    <name evidence="4" type="ORF">ACFPQ9_38890</name>
</gene>
<evidence type="ECO:0000256" key="3">
    <source>
        <dbReference type="PROSITE-ProRule" id="PRU00221"/>
    </source>
</evidence>
<keyword evidence="1 3" id="KW-0853">WD repeat</keyword>